<dbReference type="OrthoDB" id="894625at2759"/>
<sequence length="449" mass="50558">MEVEIISKENVKPSSPTPHHLQIYNFSLLDQIAAPVFYPMVVYFLPEPDSNSSGKVDILRNSLSSHLVNFYPFAGIISDDYLSVKCNDEGIPFIIAKVRGTLQDFLSEPDPCVIIKFIPVDYISNQPRPGDHVSTIQVNCFECGGLAISIVVAHAVADGTTLATFLRGWAAAARSAGEEICPEFLGQNLFPPIKAMERGSKLYISQLANFSKFGKFVTRRYLFETSVIEKLKERATSSDSSATAKPTRVEVVLAFIWKCYMKLFTDKPTLEKPSLLSNQVDLRRRADPALPVESFGNFLWMMPTKCIMNPVEADFKDLVREVNRAIRKVDSEFVKVLQNNGYYEKFKETREGWLVKDANNLLASSWCKFGLYDLDFGWGKPIWLSGYVGGDSVTRFSDFVLLMDTRSGDGIEAWVFLEEKHVAAFEENEDLQNHVLINPSPLQVGKRNM</sequence>
<dbReference type="AlphaFoldDB" id="A0A2Z7DEG1"/>
<dbReference type="Proteomes" id="UP000250235">
    <property type="component" value="Unassembled WGS sequence"/>
</dbReference>
<evidence type="ECO:0000256" key="3">
    <source>
        <dbReference type="ARBA" id="ARBA00023315"/>
    </source>
</evidence>
<evidence type="ECO:0000256" key="1">
    <source>
        <dbReference type="ARBA" id="ARBA00009861"/>
    </source>
</evidence>
<name>A0A2Z7DEG1_9LAMI</name>
<dbReference type="Gene3D" id="3.30.559.10">
    <property type="entry name" value="Chloramphenicol acetyltransferase-like domain"/>
    <property type="match status" value="2"/>
</dbReference>
<gene>
    <name evidence="4" type="ORF">F511_03913</name>
</gene>
<keyword evidence="5" id="KW-1185">Reference proteome</keyword>
<dbReference type="GO" id="GO:0016746">
    <property type="term" value="F:acyltransferase activity"/>
    <property type="evidence" value="ECO:0007669"/>
    <property type="project" value="UniProtKB-KW"/>
</dbReference>
<organism evidence="4 5">
    <name type="scientific">Dorcoceras hygrometricum</name>
    <dbReference type="NCBI Taxonomy" id="472368"/>
    <lineage>
        <taxon>Eukaryota</taxon>
        <taxon>Viridiplantae</taxon>
        <taxon>Streptophyta</taxon>
        <taxon>Embryophyta</taxon>
        <taxon>Tracheophyta</taxon>
        <taxon>Spermatophyta</taxon>
        <taxon>Magnoliopsida</taxon>
        <taxon>eudicotyledons</taxon>
        <taxon>Gunneridae</taxon>
        <taxon>Pentapetalae</taxon>
        <taxon>asterids</taxon>
        <taxon>lamiids</taxon>
        <taxon>Lamiales</taxon>
        <taxon>Gesneriaceae</taxon>
        <taxon>Didymocarpoideae</taxon>
        <taxon>Trichosporeae</taxon>
        <taxon>Loxocarpinae</taxon>
        <taxon>Dorcoceras</taxon>
    </lineage>
</organism>
<comment type="similarity">
    <text evidence="1">Belongs to the plant acyltransferase family.</text>
</comment>
<evidence type="ECO:0000313" key="4">
    <source>
        <dbReference type="EMBL" id="KZV58228.1"/>
    </source>
</evidence>
<dbReference type="EMBL" id="KQ986815">
    <property type="protein sequence ID" value="KZV58228.1"/>
    <property type="molecule type" value="Genomic_DNA"/>
</dbReference>
<keyword evidence="2" id="KW-0808">Transferase</keyword>
<dbReference type="Pfam" id="PF02458">
    <property type="entry name" value="Transferase"/>
    <property type="match status" value="1"/>
</dbReference>
<protein>
    <submittedName>
        <fullName evidence="4">Vinorine synthase-like</fullName>
    </submittedName>
</protein>
<accession>A0A2Z7DEG1</accession>
<dbReference type="PANTHER" id="PTHR31623">
    <property type="entry name" value="F21J9.9"/>
    <property type="match status" value="1"/>
</dbReference>
<dbReference type="InterPro" id="IPR023213">
    <property type="entry name" value="CAT-like_dom_sf"/>
</dbReference>
<dbReference type="PANTHER" id="PTHR31623:SF105">
    <property type="entry name" value="VINORINE SYNTHASE-LIKE"/>
    <property type="match status" value="1"/>
</dbReference>
<evidence type="ECO:0000313" key="5">
    <source>
        <dbReference type="Proteomes" id="UP000250235"/>
    </source>
</evidence>
<proteinExistence type="inferred from homology"/>
<keyword evidence="3" id="KW-0012">Acyltransferase</keyword>
<reference evidence="4 5" key="1">
    <citation type="journal article" date="2015" name="Proc. Natl. Acad. Sci. U.S.A.">
        <title>The resurrection genome of Boea hygrometrica: A blueprint for survival of dehydration.</title>
        <authorList>
            <person name="Xiao L."/>
            <person name="Yang G."/>
            <person name="Zhang L."/>
            <person name="Yang X."/>
            <person name="Zhao S."/>
            <person name="Ji Z."/>
            <person name="Zhou Q."/>
            <person name="Hu M."/>
            <person name="Wang Y."/>
            <person name="Chen M."/>
            <person name="Xu Y."/>
            <person name="Jin H."/>
            <person name="Xiao X."/>
            <person name="Hu G."/>
            <person name="Bao F."/>
            <person name="Hu Y."/>
            <person name="Wan P."/>
            <person name="Li L."/>
            <person name="Deng X."/>
            <person name="Kuang T."/>
            <person name="Xiang C."/>
            <person name="Zhu J.K."/>
            <person name="Oliver M.J."/>
            <person name="He Y."/>
        </authorList>
    </citation>
    <scope>NUCLEOTIDE SEQUENCE [LARGE SCALE GENOMIC DNA]</scope>
    <source>
        <strain evidence="5">cv. XS01</strain>
    </source>
</reference>
<evidence type="ECO:0000256" key="2">
    <source>
        <dbReference type="ARBA" id="ARBA00022679"/>
    </source>
</evidence>